<evidence type="ECO:0000259" key="2">
    <source>
        <dbReference type="SMART" id="SM00939"/>
    </source>
</evidence>
<keyword evidence="4" id="KW-1185">Reference proteome</keyword>
<proteinExistence type="predicted"/>
<dbReference type="Gene3D" id="1.10.3020.20">
    <property type="match status" value="1"/>
</dbReference>
<dbReference type="SMART" id="SM00939">
    <property type="entry name" value="PepX_C"/>
    <property type="match status" value="1"/>
</dbReference>
<dbReference type="Gene3D" id="2.60.120.260">
    <property type="entry name" value="Galactose-binding domain-like"/>
    <property type="match status" value="1"/>
</dbReference>
<reference evidence="3 4" key="1">
    <citation type="submission" date="2016-04" db="EMBL/GenBank/DDBJ databases">
        <title>Multiple horizontal gene transfer events from other fungi enriched the ability of the initially mycotrophic fungus Trichoderma (Ascomycota) to feed on dead plant biomass.</title>
        <authorList>
            <person name="Atanasova L."/>
            <person name="Chenthamara K."/>
            <person name="Zhang J."/>
            <person name="Grujic M."/>
            <person name="Henrissat B."/>
            <person name="Kuo A."/>
            <person name="Aertz A."/>
            <person name="Salamov A."/>
            <person name="Lipzen A."/>
            <person name="Labutti K."/>
            <person name="Barry K."/>
            <person name="Miao Y."/>
            <person name="Rahimi M.J."/>
            <person name="Shen Q."/>
            <person name="Grigoriev I.V."/>
            <person name="Kubicek C.P."/>
            <person name="Druzhinina I.S."/>
        </authorList>
    </citation>
    <scope>NUCLEOTIDE SEQUENCE [LARGE SCALE GENOMIC DNA]</scope>
    <source>
        <strain evidence="3 4">NJAU 4742</strain>
    </source>
</reference>
<dbReference type="PANTHER" id="PTHR43056:SF10">
    <property type="entry name" value="COCE_NOND FAMILY, PUTATIVE (AFU_ORTHOLOGUE AFUA_7G00600)-RELATED"/>
    <property type="match status" value="1"/>
</dbReference>
<evidence type="ECO:0000313" key="3">
    <source>
        <dbReference type="EMBL" id="OPB43458.1"/>
    </source>
</evidence>
<dbReference type="InterPro" id="IPR008979">
    <property type="entry name" value="Galactose-bd-like_sf"/>
</dbReference>
<protein>
    <recommendedName>
        <fullName evidence="2">Xaa-Pro dipeptidyl-peptidase C-terminal domain-containing protein</fullName>
    </recommendedName>
</protein>
<dbReference type="Proteomes" id="UP000191004">
    <property type="component" value="Unassembled WGS sequence"/>
</dbReference>
<evidence type="ECO:0000256" key="1">
    <source>
        <dbReference type="ARBA" id="ARBA00022801"/>
    </source>
</evidence>
<dbReference type="PANTHER" id="PTHR43056">
    <property type="entry name" value="PEPTIDASE S9 PROLYL OLIGOPEPTIDASE"/>
    <property type="match status" value="1"/>
</dbReference>
<dbReference type="InterPro" id="IPR029058">
    <property type="entry name" value="AB_hydrolase_fold"/>
</dbReference>
<gene>
    <name evidence="3" type="ORF">A0O28_0106490</name>
</gene>
<dbReference type="SUPFAM" id="SSF49785">
    <property type="entry name" value="Galactose-binding domain-like"/>
    <property type="match status" value="1"/>
</dbReference>
<dbReference type="EMBL" id="LVVK01000009">
    <property type="protein sequence ID" value="OPB43458.1"/>
    <property type="molecule type" value="Genomic_DNA"/>
</dbReference>
<dbReference type="InterPro" id="IPR000383">
    <property type="entry name" value="Xaa-Pro-like_dom"/>
</dbReference>
<organism evidence="3 4">
    <name type="scientific">Trichoderma guizhouense</name>
    <dbReference type="NCBI Taxonomy" id="1491466"/>
    <lineage>
        <taxon>Eukaryota</taxon>
        <taxon>Fungi</taxon>
        <taxon>Dikarya</taxon>
        <taxon>Ascomycota</taxon>
        <taxon>Pezizomycotina</taxon>
        <taxon>Sordariomycetes</taxon>
        <taxon>Hypocreomycetidae</taxon>
        <taxon>Hypocreales</taxon>
        <taxon>Hypocreaceae</taxon>
        <taxon>Trichoderma</taxon>
    </lineage>
</organism>
<name>A0A1T3CQT3_9HYPO</name>
<feature type="domain" description="Xaa-Pro dipeptidyl-peptidase C-terminal" evidence="2">
    <location>
        <begin position="325"/>
        <end position="584"/>
    </location>
</feature>
<dbReference type="NCBIfam" id="TIGR00976">
    <property type="entry name" value="CocE_NonD"/>
    <property type="match status" value="1"/>
</dbReference>
<dbReference type="InterPro" id="IPR005674">
    <property type="entry name" value="CocE/Ser_esterase"/>
</dbReference>
<dbReference type="Gene3D" id="3.40.50.1820">
    <property type="entry name" value="alpha/beta hydrolase"/>
    <property type="match status" value="1"/>
</dbReference>
<dbReference type="AlphaFoldDB" id="A0A1T3CQT3"/>
<dbReference type="Pfam" id="PF02129">
    <property type="entry name" value="Peptidase_S15"/>
    <property type="match status" value="1"/>
</dbReference>
<dbReference type="SUPFAM" id="SSF53474">
    <property type="entry name" value="alpha/beta-Hydrolases"/>
    <property type="match status" value="1"/>
</dbReference>
<sequence length="590" mass="66519">MAQLIDNIPVLQAPLTSIRASGAQYNGLNPATRTLPAGFQKTSSHRPFRAATIFEQDIEVPLRDGVVIRADVFRPADVNDPVPALVVWSPYGKSGTGYFRLDIVPGRVGVAQSRLSGFESFEGPDPAEWTARGYAIINVNSRGAYDSQGDVRWFGSGEGHDGYDTIEHLARLPWCSGKIAMVGNSWLAMAQWHIAAQNPPHLTCFAPLEGCSDFYRESLCRGGVPYLPFWGFLGGQTLFGRNNQEDVIGMLEKYPRMNAYWEDKRAKIEQIKIPCYVLASYSTGLHTVGSFRGFEDLPTDNKWLRVHPTQEWHDLYSTSRIEDLQLFFDYFLKLEPNGWEKSPKVLLSTLRYNKEPEHNHIFTDFPVPSTEYRIYYLSQDGTLAWSPDQMSTALSYQSDVTALQMDSDSEELSFDCTLPADSYLVGYSKAVLYMSCPDHDDLDVFIQIRKADSSGKVLQNINIPLHELGLDAEDVTRINTNVYIGPMGILRASRRKIDVDRSKPHWALHSHDEDEKISPGTIVKLEIGIWPSGIKFEKGEKLVFKVSGHDMRLAEFEPLRGKFTTSNKGRHFVHMGADYPSYVQVPFIKV</sequence>
<keyword evidence="1" id="KW-0378">Hydrolase</keyword>
<comment type="caution">
    <text evidence="3">The sequence shown here is derived from an EMBL/GenBank/DDBJ whole genome shotgun (WGS) entry which is preliminary data.</text>
</comment>
<dbReference type="InterPro" id="IPR050585">
    <property type="entry name" value="Xaa-Pro_dipeptidyl-ppase/CocE"/>
</dbReference>
<evidence type="ECO:0000313" key="4">
    <source>
        <dbReference type="Proteomes" id="UP000191004"/>
    </source>
</evidence>
<dbReference type="GO" id="GO:0008239">
    <property type="term" value="F:dipeptidyl-peptidase activity"/>
    <property type="evidence" value="ECO:0007669"/>
    <property type="project" value="InterPro"/>
</dbReference>
<dbReference type="InterPro" id="IPR013736">
    <property type="entry name" value="Xaa-Pro_dipept_C"/>
</dbReference>
<accession>A0A1T3CQT3</accession>
<dbReference type="Pfam" id="PF08530">
    <property type="entry name" value="PepX_C"/>
    <property type="match status" value="1"/>
</dbReference>